<protein>
    <submittedName>
        <fullName evidence="5">Transcriptional regulator</fullName>
    </submittedName>
</protein>
<dbReference type="PROSITE" id="PS50987">
    <property type="entry name" value="HTH_ARSR_2"/>
    <property type="match status" value="1"/>
</dbReference>
<evidence type="ECO:0000256" key="2">
    <source>
        <dbReference type="ARBA" id="ARBA00023125"/>
    </source>
</evidence>
<feature type="domain" description="HTH arsR-type" evidence="4">
    <location>
        <begin position="3"/>
        <end position="100"/>
    </location>
</feature>
<keyword evidence="1" id="KW-0805">Transcription regulation</keyword>
<dbReference type="Pfam" id="PF12840">
    <property type="entry name" value="HTH_20"/>
    <property type="match status" value="1"/>
</dbReference>
<organism evidence="5 6">
    <name type="scientific">Cohaesibacter celericrescens</name>
    <dbReference type="NCBI Taxonomy" id="2067669"/>
    <lineage>
        <taxon>Bacteria</taxon>
        <taxon>Pseudomonadati</taxon>
        <taxon>Pseudomonadota</taxon>
        <taxon>Alphaproteobacteria</taxon>
        <taxon>Hyphomicrobiales</taxon>
        <taxon>Cohaesibacteraceae</taxon>
    </lineage>
</organism>
<keyword evidence="3" id="KW-0804">Transcription</keyword>
<sequence length="114" mass="12028">MRTSLNLQSEVLAALTALSQTTRLQAFCILSASGDAGIGAGEIAKQLGTPHNTLSTHLAILQRAGLISSIKKGRSVTYFVVPDSLGTMISFFIHNGSAAVPQKSLLDQSRPTNF</sequence>
<evidence type="ECO:0000313" key="6">
    <source>
        <dbReference type="Proteomes" id="UP000234881"/>
    </source>
</evidence>
<keyword evidence="6" id="KW-1185">Reference proteome</keyword>
<dbReference type="Proteomes" id="UP000234881">
    <property type="component" value="Unassembled WGS sequence"/>
</dbReference>
<evidence type="ECO:0000313" key="5">
    <source>
        <dbReference type="EMBL" id="PLW75083.1"/>
    </source>
</evidence>
<proteinExistence type="predicted"/>
<dbReference type="PRINTS" id="PR00778">
    <property type="entry name" value="HTHARSR"/>
</dbReference>
<dbReference type="InterPro" id="IPR036388">
    <property type="entry name" value="WH-like_DNA-bd_sf"/>
</dbReference>
<evidence type="ECO:0000256" key="3">
    <source>
        <dbReference type="ARBA" id="ARBA00023163"/>
    </source>
</evidence>
<dbReference type="InterPro" id="IPR001845">
    <property type="entry name" value="HTH_ArsR_DNA-bd_dom"/>
</dbReference>
<dbReference type="CDD" id="cd00090">
    <property type="entry name" value="HTH_ARSR"/>
    <property type="match status" value="1"/>
</dbReference>
<keyword evidence="2" id="KW-0238">DNA-binding</keyword>
<dbReference type="GO" id="GO:0003677">
    <property type="term" value="F:DNA binding"/>
    <property type="evidence" value="ECO:0007669"/>
    <property type="project" value="UniProtKB-KW"/>
</dbReference>
<dbReference type="RefSeq" id="WP_101535983.1">
    <property type="nucleotide sequence ID" value="NZ_JBFHIU010000051.1"/>
</dbReference>
<dbReference type="InterPro" id="IPR051011">
    <property type="entry name" value="Metal_resp_trans_reg"/>
</dbReference>
<dbReference type="Gene3D" id="1.10.10.10">
    <property type="entry name" value="Winged helix-like DNA-binding domain superfamily/Winged helix DNA-binding domain"/>
    <property type="match status" value="1"/>
</dbReference>
<dbReference type="NCBIfam" id="NF033788">
    <property type="entry name" value="HTH_metalloreg"/>
    <property type="match status" value="1"/>
</dbReference>
<dbReference type="SUPFAM" id="SSF46785">
    <property type="entry name" value="Winged helix' DNA-binding domain"/>
    <property type="match status" value="1"/>
</dbReference>
<dbReference type="AlphaFoldDB" id="A0A2N5XKN9"/>
<dbReference type="SMART" id="SM00418">
    <property type="entry name" value="HTH_ARSR"/>
    <property type="match status" value="1"/>
</dbReference>
<dbReference type="EMBL" id="PKUQ01000055">
    <property type="protein sequence ID" value="PLW75083.1"/>
    <property type="molecule type" value="Genomic_DNA"/>
</dbReference>
<comment type="caution">
    <text evidence="5">The sequence shown here is derived from an EMBL/GenBank/DDBJ whole genome shotgun (WGS) entry which is preliminary data.</text>
</comment>
<gene>
    <name evidence="5" type="ORF">C0081_22610</name>
</gene>
<dbReference type="InterPro" id="IPR036390">
    <property type="entry name" value="WH_DNA-bd_sf"/>
</dbReference>
<reference evidence="5 6" key="1">
    <citation type="submission" date="2018-01" db="EMBL/GenBank/DDBJ databases">
        <title>The draft genome sequence of Cohaesibacter sp. H1304.</title>
        <authorList>
            <person name="Wang N.-N."/>
            <person name="Du Z.-J."/>
        </authorList>
    </citation>
    <scope>NUCLEOTIDE SEQUENCE [LARGE SCALE GENOMIC DNA]</scope>
    <source>
        <strain evidence="5 6">H1304</strain>
    </source>
</reference>
<dbReference type="PANTHER" id="PTHR43132:SF2">
    <property type="entry name" value="ARSENICAL RESISTANCE OPERON REPRESSOR ARSR-RELATED"/>
    <property type="match status" value="1"/>
</dbReference>
<accession>A0A2N5XKN9</accession>
<dbReference type="OrthoDB" id="9790747at2"/>
<evidence type="ECO:0000259" key="4">
    <source>
        <dbReference type="PROSITE" id="PS50987"/>
    </source>
</evidence>
<dbReference type="PANTHER" id="PTHR43132">
    <property type="entry name" value="ARSENICAL RESISTANCE OPERON REPRESSOR ARSR-RELATED"/>
    <property type="match status" value="1"/>
</dbReference>
<evidence type="ECO:0000256" key="1">
    <source>
        <dbReference type="ARBA" id="ARBA00023015"/>
    </source>
</evidence>
<dbReference type="InterPro" id="IPR011991">
    <property type="entry name" value="ArsR-like_HTH"/>
</dbReference>
<dbReference type="GO" id="GO:0003700">
    <property type="term" value="F:DNA-binding transcription factor activity"/>
    <property type="evidence" value="ECO:0007669"/>
    <property type="project" value="InterPro"/>
</dbReference>
<name>A0A2N5XKN9_9HYPH</name>